<feature type="coiled-coil region" evidence="8">
    <location>
        <begin position="331"/>
        <end position="383"/>
    </location>
</feature>
<dbReference type="PANTHER" id="PTHR30026:SF21">
    <property type="entry name" value="SLR1270 PROTEIN"/>
    <property type="match status" value="1"/>
</dbReference>
<evidence type="ECO:0000256" key="7">
    <source>
        <dbReference type="ARBA" id="ARBA00023237"/>
    </source>
</evidence>
<dbReference type="GO" id="GO:0009279">
    <property type="term" value="C:cell outer membrane"/>
    <property type="evidence" value="ECO:0007669"/>
    <property type="project" value="UniProtKB-SubCell"/>
</dbReference>
<evidence type="ECO:0000256" key="5">
    <source>
        <dbReference type="ARBA" id="ARBA00022692"/>
    </source>
</evidence>
<sequence length="449" mass="50854">MRRCTLTLAALSCLVLWGLWPLSGAAAEAPRSLNLKEALRLAWKANPSLQVSRLEALIADQEVVRARSGFLPKVRGHVSQTFYDQAYRIKLPAGGGVSFPFTNNNFWSSQVSAEQTIFDFWANSSRYQAAILGQTASRLDTAQTRDNIFLMVCQGYFKVLRGEKLVDVAQQEMVQFDEQLKDARNLYEFGVVTYNDVLQAEVALADSRQRLITAKNDVINAKSALNKLIGLPIPTPLSLTEEKELATPPLKLTEASEMAVKQRSDLKAAADRIDQQEKNVTYARSQHYPRFYAQAGHNWQPNFYYINSSQWFAILGLQWNLFTGLDTQAQVRQARERVEQLKVKQQDLDAQVRLDVQTAYLAVKETAERIQATEKAVKQGEENLRLNRERYREQVGTATEVVDAVTLLTRTRVNFFNARYDHQLAKAQFLWALGAINDLLPQGESRHVP</sequence>
<keyword evidence="4" id="KW-1134">Transmembrane beta strand</keyword>
<dbReference type="GO" id="GO:1990281">
    <property type="term" value="C:efflux pump complex"/>
    <property type="evidence" value="ECO:0007669"/>
    <property type="project" value="TreeGrafter"/>
</dbReference>
<evidence type="ECO:0000256" key="8">
    <source>
        <dbReference type="SAM" id="Coils"/>
    </source>
</evidence>
<evidence type="ECO:0000256" key="1">
    <source>
        <dbReference type="ARBA" id="ARBA00004442"/>
    </source>
</evidence>
<feature type="chain" id="PRO_5031194040" evidence="9">
    <location>
        <begin position="27"/>
        <end position="449"/>
    </location>
</feature>
<dbReference type="Gene3D" id="1.20.1600.10">
    <property type="entry name" value="Outer membrane efflux proteins (OEP)"/>
    <property type="match status" value="1"/>
</dbReference>
<keyword evidence="3" id="KW-0813">Transport</keyword>
<comment type="similarity">
    <text evidence="2">Belongs to the outer membrane factor (OMF) (TC 1.B.17) family.</text>
</comment>
<dbReference type="AlphaFoldDB" id="A0A7V6A114"/>
<gene>
    <name evidence="10" type="ORF">ENV52_00485</name>
</gene>
<proteinExistence type="inferred from homology"/>
<dbReference type="Pfam" id="PF02321">
    <property type="entry name" value="OEP"/>
    <property type="match status" value="2"/>
</dbReference>
<name>A0A7V6A114_9BACT</name>
<keyword evidence="7" id="KW-0998">Cell outer membrane</keyword>
<accession>A0A7V6A114</accession>
<dbReference type="SUPFAM" id="SSF56954">
    <property type="entry name" value="Outer membrane efflux proteins (OEP)"/>
    <property type="match status" value="1"/>
</dbReference>
<dbReference type="PIRSF" id="PIRSF001892">
    <property type="entry name" value="CyaE"/>
    <property type="match status" value="1"/>
</dbReference>
<dbReference type="GO" id="GO:0015562">
    <property type="term" value="F:efflux transmembrane transporter activity"/>
    <property type="evidence" value="ECO:0007669"/>
    <property type="project" value="InterPro"/>
</dbReference>
<evidence type="ECO:0000256" key="4">
    <source>
        <dbReference type="ARBA" id="ARBA00022452"/>
    </source>
</evidence>
<keyword evidence="5" id="KW-0812">Transmembrane</keyword>
<organism evidence="10">
    <name type="scientific">Desulfobacca acetoxidans</name>
    <dbReference type="NCBI Taxonomy" id="60893"/>
    <lineage>
        <taxon>Bacteria</taxon>
        <taxon>Pseudomonadati</taxon>
        <taxon>Thermodesulfobacteriota</taxon>
        <taxon>Desulfobaccia</taxon>
        <taxon>Desulfobaccales</taxon>
        <taxon>Desulfobaccaceae</taxon>
        <taxon>Desulfobacca</taxon>
    </lineage>
</organism>
<reference evidence="10" key="1">
    <citation type="journal article" date="2020" name="mSystems">
        <title>Genome- and Community-Level Interaction Insights into Carbon Utilization and Element Cycling Functions of Hydrothermarchaeota in Hydrothermal Sediment.</title>
        <authorList>
            <person name="Zhou Z."/>
            <person name="Liu Y."/>
            <person name="Xu W."/>
            <person name="Pan J."/>
            <person name="Luo Z.H."/>
            <person name="Li M."/>
        </authorList>
    </citation>
    <scope>NUCLEOTIDE SEQUENCE [LARGE SCALE GENOMIC DNA]</scope>
    <source>
        <strain evidence="10">SpSt-767</strain>
    </source>
</reference>
<dbReference type="InterPro" id="IPR028351">
    <property type="entry name" value="CyaE"/>
</dbReference>
<keyword evidence="9" id="KW-0732">Signal</keyword>
<evidence type="ECO:0000256" key="3">
    <source>
        <dbReference type="ARBA" id="ARBA00022448"/>
    </source>
</evidence>
<protein>
    <submittedName>
        <fullName evidence="10">TolC family protein</fullName>
    </submittedName>
</protein>
<evidence type="ECO:0000313" key="10">
    <source>
        <dbReference type="EMBL" id="HHS28165.1"/>
    </source>
</evidence>
<keyword evidence="8" id="KW-0175">Coiled coil</keyword>
<dbReference type="InterPro" id="IPR003423">
    <property type="entry name" value="OMP_efflux"/>
</dbReference>
<dbReference type="GO" id="GO:0015288">
    <property type="term" value="F:porin activity"/>
    <property type="evidence" value="ECO:0007669"/>
    <property type="project" value="TreeGrafter"/>
</dbReference>
<comment type="subcellular location">
    <subcellularLocation>
        <location evidence="1">Cell outer membrane</location>
    </subcellularLocation>
</comment>
<evidence type="ECO:0000256" key="2">
    <source>
        <dbReference type="ARBA" id="ARBA00007613"/>
    </source>
</evidence>
<evidence type="ECO:0000256" key="9">
    <source>
        <dbReference type="SAM" id="SignalP"/>
    </source>
</evidence>
<dbReference type="InterPro" id="IPR051906">
    <property type="entry name" value="TolC-like"/>
</dbReference>
<keyword evidence="6" id="KW-0472">Membrane</keyword>
<dbReference type="PANTHER" id="PTHR30026">
    <property type="entry name" value="OUTER MEMBRANE PROTEIN TOLC"/>
    <property type="match status" value="1"/>
</dbReference>
<evidence type="ECO:0000256" key="6">
    <source>
        <dbReference type="ARBA" id="ARBA00023136"/>
    </source>
</evidence>
<comment type="caution">
    <text evidence="10">The sequence shown here is derived from an EMBL/GenBank/DDBJ whole genome shotgun (WGS) entry which is preliminary data.</text>
</comment>
<dbReference type="EMBL" id="DTGR01000012">
    <property type="protein sequence ID" value="HHS28165.1"/>
    <property type="molecule type" value="Genomic_DNA"/>
</dbReference>
<feature type="signal peptide" evidence="9">
    <location>
        <begin position="1"/>
        <end position="26"/>
    </location>
</feature>